<evidence type="ECO:0000313" key="1">
    <source>
        <dbReference type="EMBL" id="PRQ49927.1"/>
    </source>
</evidence>
<reference evidence="1 2" key="1">
    <citation type="journal article" date="2018" name="Nat. Genet.">
        <title>The Rosa genome provides new insights in the design of modern roses.</title>
        <authorList>
            <person name="Bendahmane M."/>
        </authorList>
    </citation>
    <scope>NUCLEOTIDE SEQUENCE [LARGE SCALE GENOMIC DNA]</scope>
    <source>
        <strain evidence="2">cv. Old Blush</strain>
    </source>
</reference>
<sequence length="57" mass="6736">MCKIDLLVHFTFIYSNVPSSLLLFPFMSSFPLFSSEVLKIETNKKNRNFPKLKMETY</sequence>
<dbReference type="Proteomes" id="UP000238479">
    <property type="component" value="Chromosome 2"/>
</dbReference>
<dbReference type="AlphaFoldDB" id="A0A2P6RU12"/>
<organism evidence="1 2">
    <name type="scientific">Rosa chinensis</name>
    <name type="common">China rose</name>
    <dbReference type="NCBI Taxonomy" id="74649"/>
    <lineage>
        <taxon>Eukaryota</taxon>
        <taxon>Viridiplantae</taxon>
        <taxon>Streptophyta</taxon>
        <taxon>Embryophyta</taxon>
        <taxon>Tracheophyta</taxon>
        <taxon>Spermatophyta</taxon>
        <taxon>Magnoliopsida</taxon>
        <taxon>eudicotyledons</taxon>
        <taxon>Gunneridae</taxon>
        <taxon>Pentapetalae</taxon>
        <taxon>rosids</taxon>
        <taxon>fabids</taxon>
        <taxon>Rosales</taxon>
        <taxon>Rosaceae</taxon>
        <taxon>Rosoideae</taxon>
        <taxon>Rosoideae incertae sedis</taxon>
        <taxon>Rosa</taxon>
    </lineage>
</organism>
<dbReference type="EMBL" id="PDCK01000040">
    <property type="protein sequence ID" value="PRQ49927.1"/>
    <property type="molecule type" value="Genomic_DNA"/>
</dbReference>
<proteinExistence type="predicted"/>
<gene>
    <name evidence="1" type="ORF">RchiOBHm_Chr2g0127391</name>
</gene>
<name>A0A2P6RU12_ROSCH</name>
<accession>A0A2P6RU12</accession>
<dbReference type="Gramene" id="PRQ49927">
    <property type="protein sequence ID" value="PRQ49927"/>
    <property type="gene ID" value="RchiOBHm_Chr2g0127391"/>
</dbReference>
<evidence type="ECO:0000313" key="2">
    <source>
        <dbReference type="Proteomes" id="UP000238479"/>
    </source>
</evidence>
<comment type="caution">
    <text evidence="1">The sequence shown here is derived from an EMBL/GenBank/DDBJ whole genome shotgun (WGS) entry which is preliminary data.</text>
</comment>
<keyword evidence="2" id="KW-1185">Reference proteome</keyword>
<protein>
    <submittedName>
        <fullName evidence="1">Uncharacterized protein</fullName>
    </submittedName>
</protein>